<dbReference type="SUPFAM" id="SSF46785">
    <property type="entry name" value="Winged helix' DNA-binding domain"/>
    <property type="match status" value="1"/>
</dbReference>
<dbReference type="RefSeq" id="WP_012020650.1">
    <property type="nucleotide sequence ID" value="NZ_AP019770.1"/>
</dbReference>
<evidence type="ECO:0000256" key="1">
    <source>
        <dbReference type="ARBA" id="ARBA00023015"/>
    </source>
</evidence>
<dbReference type="Proteomes" id="UP000029084">
    <property type="component" value="Chromosome"/>
</dbReference>
<dbReference type="GeneID" id="97614251"/>
<dbReference type="InterPro" id="IPR019887">
    <property type="entry name" value="Tscrpt_reg_AsnC/Lrp_C"/>
</dbReference>
<evidence type="ECO:0000256" key="3">
    <source>
        <dbReference type="ARBA" id="ARBA00023163"/>
    </source>
</evidence>
<dbReference type="PANTHER" id="PTHR30154:SF34">
    <property type="entry name" value="TRANSCRIPTIONAL REGULATOR AZLB"/>
    <property type="match status" value="1"/>
</dbReference>
<name>A0A088E676_9CREN</name>
<evidence type="ECO:0000313" key="6">
    <source>
        <dbReference type="EMBL" id="AIM26850.1"/>
    </source>
</evidence>
<keyword evidence="2" id="KW-0238">DNA-binding</keyword>
<dbReference type="SUPFAM" id="SSF54909">
    <property type="entry name" value="Dimeric alpha+beta barrel"/>
    <property type="match status" value="1"/>
</dbReference>
<keyword evidence="1" id="KW-0805">Transcription regulation</keyword>
<dbReference type="Pfam" id="PF13404">
    <property type="entry name" value="HTH_AsnC-type"/>
    <property type="match status" value="1"/>
</dbReference>
<feature type="domain" description="HTH asnC-type" evidence="5">
    <location>
        <begin position="7"/>
        <end position="68"/>
    </location>
</feature>
<evidence type="ECO:0000313" key="7">
    <source>
        <dbReference type="Proteomes" id="UP000029084"/>
    </source>
</evidence>
<dbReference type="Pfam" id="PF01037">
    <property type="entry name" value="AsnC_trans_reg"/>
    <property type="match status" value="1"/>
</dbReference>
<dbReference type="AlphaFoldDB" id="A0A088E676"/>
<proteinExistence type="predicted"/>
<reference evidence="6 7" key="1">
    <citation type="journal article" date="2014" name="J. Bacteriol.">
        <title>Role of an Archaeal PitA Transporter in the Copper and Arsenic Resistance of Metallosphaera sedula, an Extreme Thermoacidophile.</title>
        <authorList>
            <person name="McCarthy S."/>
            <person name="Ai C."/>
            <person name="Wheaton G."/>
            <person name="Tevatia R."/>
            <person name="Eckrich V."/>
            <person name="Kelly R."/>
            <person name="Blum P."/>
        </authorList>
    </citation>
    <scope>NUCLEOTIDE SEQUENCE [LARGE SCALE GENOMIC DNA]</scope>
    <source>
        <strain evidence="6 7">CuR1</strain>
    </source>
</reference>
<dbReference type="Gene3D" id="1.10.10.10">
    <property type="entry name" value="Winged helix-like DNA-binding domain superfamily/Winged helix DNA-binding domain"/>
    <property type="match status" value="1"/>
</dbReference>
<dbReference type="SMART" id="SM00344">
    <property type="entry name" value="HTH_ASNC"/>
    <property type="match status" value="1"/>
</dbReference>
<dbReference type="PANTHER" id="PTHR30154">
    <property type="entry name" value="LEUCINE-RESPONSIVE REGULATORY PROTEIN"/>
    <property type="match status" value="1"/>
</dbReference>
<accession>A0A088E676</accession>
<dbReference type="InterPro" id="IPR011008">
    <property type="entry name" value="Dimeric_a/b-barrel"/>
</dbReference>
<protein>
    <submittedName>
        <fullName evidence="6">Transcriptional regulator, AsnC family</fullName>
    </submittedName>
</protein>
<dbReference type="GO" id="GO:0005829">
    <property type="term" value="C:cytosol"/>
    <property type="evidence" value="ECO:0007669"/>
    <property type="project" value="TreeGrafter"/>
</dbReference>
<dbReference type="GO" id="GO:0043200">
    <property type="term" value="P:response to amino acid"/>
    <property type="evidence" value="ECO:0007669"/>
    <property type="project" value="TreeGrafter"/>
</dbReference>
<dbReference type="PROSITE" id="PS50956">
    <property type="entry name" value="HTH_ASNC_2"/>
    <property type="match status" value="1"/>
</dbReference>
<keyword evidence="3" id="KW-0804">Transcription</keyword>
<gene>
    <name evidence="6" type="ORF">HA72_0688</name>
</gene>
<evidence type="ECO:0000259" key="5">
    <source>
        <dbReference type="PROSITE" id="PS50956"/>
    </source>
</evidence>
<evidence type="ECO:0000256" key="4">
    <source>
        <dbReference type="ARBA" id="ARBA00029440"/>
    </source>
</evidence>
<dbReference type="CDD" id="cd00090">
    <property type="entry name" value="HTH_ARSR"/>
    <property type="match status" value="1"/>
</dbReference>
<dbReference type="InterPro" id="IPR000485">
    <property type="entry name" value="AsnC-type_HTH_dom"/>
</dbReference>
<dbReference type="InterPro" id="IPR036390">
    <property type="entry name" value="WH_DNA-bd_sf"/>
</dbReference>
<dbReference type="EMBL" id="CP008822">
    <property type="protein sequence ID" value="AIM26850.1"/>
    <property type="molecule type" value="Genomic_DNA"/>
</dbReference>
<comment type="pathway">
    <text evidence="4">Amino-acid biosynthesis.</text>
</comment>
<dbReference type="Gene3D" id="3.30.70.920">
    <property type="match status" value="1"/>
</dbReference>
<dbReference type="GO" id="GO:0043565">
    <property type="term" value="F:sequence-specific DNA binding"/>
    <property type="evidence" value="ECO:0007669"/>
    <property type="project" value="InterPro"/>
</dbReference>
<dbReference type="InterPro" id="IPR019888">
    <property type="entry name" value="Tscrpt_reg_AsnC-like"/>
</dbReference>
<sequence length="155" mass="18278">MTDYYYLDNVDRKILNILQRDSRTPFSRLAKMLDLSESTIHMRVKRLVKEGVIKNFGIEIDLDRIGLNVLAFVLIKAEPKKYEEILKKLVEMNEIYDIYDVTGEYYALLKVRVRSREELAKVLDYIGKLEGVTSTYTMVALRTIKEKKYLDEEDQ</sequence>
<dbReference type="OMA" id="GPSKLHM"/>
<dbReference type="InterPro" id="IPR011991">
    <property type="entry name" value="ArsR-like_HTH"/>
</dbReference>
<organism evidence="6 7">
    <name type="scientific">Metallosphaera sedula</name>
    <dbReference type="NCBI Taxonomy" id="43687"/>
    <lineage>
        <taxon>Archaea</taxon>
        <taxon>Thermoproteota</taxon>
        <taxon>Thermoprotei</taxon>
        <taxon>Sulfolobales</taxon>
        <taxon>Sulfolobaceae</taxon>
        <taxon>Metallosphaera</taxon>
    </lineage>
</organism>
<dbReference type="PRINTS" id="PR00033">
    <property type="entry name" value="HTHASNC"/>
</dbReference>
<evidence type="ECO:0000256" key="2">
    <source>
        <dbReference type="ARBA" id="ARBA00023125"/>
    </source>
</evidence>
<dbReference type="InterPro" id="IPR036388">
    <property type="entry name" value="WH-like_DNA-bd_sf"/>
</dbReference>